<keyword evidence="5" id="KW-1185">Reference proteome</keyword>
<dbReference type="OrthoDB" id="8954335at2759"/>
<dbReference type="Gene3D" id="3.40.50.300">
    <property type="entry name" value="P-loop containing nucleotide triphosphate hydrolases"/>
    <property type="match status" value="1"/>
</dbReference>
<evidence type="ECO:0000256" key="2">
    <source>
        <dbReference type="ARBA" id="ARBA00023134"/>
    </source>
</evidence>
<dbReference type="InterPro" id="IPR045058">
    <property type="entry name" value="GIMA/IAN/Toc"/>
</dbReference>
<dbReference type="InterPro" id="IPR006703">
    <property type="entry name" value="G_AIG1"/>
</dbReference>
<organism evidence="4 5">
    <name type="scientific">Hesseltinella vesiculosa</name>
    <dbReference type="NCBI Taxonomy" id="101127"/>
    <lineage>
        <taxon>Eukaryota</taxon>
        <taxon>Fungi</taxon>
        <taxon>Fungi incertae sedis</taxon>
        <taxon>Mucoromycota</taxon>
        <taxon>Mucoromycotina</taxon>
        <taxon>Mucoromycetes</taxon>
        <taxon>Mucorales</taxon>
        <taxon>Cunninghamellaceae</taxon>
        <taxon>Hesseltinella</taxon>
    </lineage>
</organism>
<dbReference type="InterPro" id="IPR027417">
    <property type="entry name" value="P-loop_NTPase"/>
</dbReference>
<gene>
    <name evidence="4" type="ORF">DM01DRAFT_116803</name>
</gene>
<sequence length="173" mass="19414">MDDPFSELESDNDPIMVAARLSKMTIQQHEATQSKLDEWRHASGTLPAEPTSPIRPTSRQPLGIMVLGKTGDGKSSLLNDILGRQVFVQKASLRSQTKTIEEREGFWAPLRPYLHGKDTFGCHVCVYDTPGFGDSDHQDELFIPLIQDRIQALSQHVPPKLHCFLMVFKITST</sequence>
<evidence type="ECO:0000313" key="5">
    <source>
        <dbReference type="Proteomes" id="UP000242146"/>
    </source>
</evidence>
<comment type="caution">
    <text evidence="4">The sequence shown here is derived from an EMBL/GenBank/DDBJ whole genome shotgun (WGS) entry which is preliminary data.</text>
</comment>
<dbReference type="Proteomes" id="UP000242146">
    <property type="component" value="Unassembled WGS sequence"/>
</dbReference>
<evidence type="ECO:0000259" key="3">
    <source>
        <dbReference type="Pfam" id="PF04548"/>
    </source>
</evidence>
<dbReference type="PANTHER" id="PTHR10903:SF62">
    <property type="entry name" value="GTPASE IMAP FAMILY MEMBER 4-LIKE-RELATED"/>
    <property type="match status" value="1"/>
</dbReference>
<keyword evidence="2" id="KW-0342">GTP-binding</keyword>
<dbReference type="EMBL" id="MCGT01000012">
    <property type="protein sequence ID" value="ORX55033.1"/>
    <property type="molecule type" value="Genomic_DNA"/>
</dbReference>
<evidence type="ECO:0000313" key="4">
    <source>
        <dbReference type="EMBL" id="ORX55033.1"/>
    </source>
</evidence>
<dbReference type="AlphaFoldDB" id="A0A1X2GKB4"/>
<accession>A0A1X2GKB4</accession>
<name>A0A1X2GKB4_9FUNG</name>
<feature type="domain" description="AIG1-type G" evidence="3">
    <location>
        <begin position="64"/>
        <end position="171"/>
    </location>
</feature>
<dbReference type="PANTHER" id="PTHR10903">
    <property type="entry name" value="GTPASE, IMAP FAMILY MEMBER-RELATED"/>
    <property type="match status" value="1"/>
</dbReference>
<keyword evidence="1" id="KW-0547">Nucleotide-binding</keyword>
<proteinExistence type="predicted"/>
<dbReference type="GO" id="GO:0005525">
    <property type="term" value="F:GTP binding"/>
    <property type="evidence" value="ECO:0007669"/>
    <property type="project" value="UniProtKB-KW"/>
</dbReference>
<dbReference type="Pfam" id="PF04548">
    <property type="entry name" value="AIG1"/>
    <property type="match status" value="1"/>
</dbReference>
<evidence type="ECO:0000256" key="1">
    <source>
        <dbReference type="ARBA" id="ARBA00022741"/>
    </source>
</evidence>
<protein>
    <recommendedName>
        <fullName evidence="3">AIG1-type G domain-containing protein</fullName>
    </recommendedName>
</protein>
<dbReference type="STRING" id="101127.A0A1X2GKB4"/>
<reference evidence="4 5" key="1">
    <citation type="submission" date="2016-07" db="EMBL/GenBank/DDBJ databases">
        <title>Pervasive Adenine N6-methylation of Active Genes in Fungi.</title>
        <authorList>
            <consortium name="DOE Joint Genome Institute"/>
            <person name="Mondo S.J."/>
            <person name="Dannebaum R.O."/>
            <person name="Kuo R.C."/>
            <person name="Labutti K."/>
            <person name="Haridas S."/>
            <person name="Kuo A."/>
            <person name="Salamov A."/>
            <person name="Ahrendt S.R."/>
            <person name="Lipzen A."/>
            <person name="Sullivan W."/>
            <person name="Andreopoulos W.B."/>
            <person name="Clum A."/>
            <person name="Lindquist E."/>
            <person name="Daum C."/>
            <person name="Ramamoorthy G.K."/>
            <person name="Gryganskyi A."/>
            <person name="Culley D."/>
            <person name="Magnuson J.K."/>
            <person name="James T.Y."/>
            <person name="O'Malley M.A."/>
            <person name="Stajich J.E."/>
            <person name="Spatafora J.W."/>
            <person name="Visel A."/>
            <person name="Grigoriev I.V."/>
        </authorList>
    </citation>
    <scope>NUCLEOTIDE SEQUENCE [LARGE SCALE GENOMIC DNA]</scope>
    <source>
        <strain evidence="4 5">NRRL 3301</strain>
    </source>
</reference>
<dbReference type="SUPFAM" id="SSF52540">
    <property type="entry name" value="P-loop containing nucleoside triphosphate hydrolases"/>
    <property type="match status" value="1"/>
</dbReference>